<dbReference type="Pfam" id="PF03692">
    <property type="entry name" value="CxxCxxCC"/>
    <property type="match status" value="1"/>
</dbReference>
<dbReference type="Proteomes" id="UP000289193">
    <property type="component" value="Unassembled WGS sequence"/>
</dbReference>
<reference evidence="2 4" key="1">
    <citation type="submission" date="2017-10" db="EMBL/GenBank/DDBJ databases">
        <title>Genomics of the genus Arcobacter.</title>
        <authorList>
            <person name="Perez-Cataluna A."/>
            <person name="Figueras M.J."/>
        </authorList>
    </citation>
    <scope>NUCLEOTIDE SEQUENCE [LARGE SCALE GENOMIC DNA]</scope>
    <source>
        <strain evidence="2 4">CECT 7835</strain>
    </source>
</reference>
<dbReference type="EMBL" id="CP031217">
    <property type="protein sequence ID" value="AXH11556.1"/>
    <property type="molecule type" value="Genomic_DNA"/>
</dbReference>
<evidence type="ECO:0000313" key="3">
    <source>
        <dbReference type="Proteomes" id="UP000253850"/>
    </source>
</evidence>
<dbReference type="Proteomes" id="UP000253850">
    <property type="component" value="Chromosome"/>
</dbReference>
<name>A0AAX2A427_9BACT</name>
<reference evidence="1 3" key="2">
    <citation type="submission" date="2018-07" db="EMBL/GenBank/DDBJ databases">
        <title>Complete genome of the Arcobacter bivalviorum type strain LMG 26154.</title>
        <authorList>
            <person name="Miller W.G."/>
            <person name="Yee E."/>
            <person name="Bono J.L."/>
        </authorList>
    </citation>
    <scope>NUCLEOTIDE SEQUENCE [LARGE SCALE GENOMIC DNA]</scope>
    <source>
        <strain evidence="1 3">LMG 26154</strain>
    </source>
</reference>
<evidence type="ECO:0000313" key="2">
    <source>
        <dbReference type="EMBL" id="RXK08882.1"/>
    </source>
</evidence>
<organism evidence="2 4">
    <name type="scientific">Halarcobacter bivalviorum</name>
    <dbReference type="NCBI Taxonomy" id="663364"/>
    <lineage>
        <taxon>Bacteria</taxon>
        <taxon>Pseudomonadati</taxon>
        <taxon>Campylobacterota</taxon>
        <taxon>Epsilonproteobacteria</taxon>
        <taxon>Campylobacterales</taxon>
        <taxon>Arcobacteraceae</taxon>
        <taxon>Halarcobacter</taxon>
    </lineage>
</organism>
<dbReference type="KEGG" id="hbv:ABIV_0535"/>
<evidence type="ECO:0000313" key="1">
    <source>
        <dbReference type="EMBL" id="AXH11556.1"/>
    </source>
</evidence>
<sequence length="205" mass="24173">MKEFIETSNLKFTFGSCSNCEANCCNGLRGTTYSQILKEEFVKIYKNFPILFIFGDLGFIKPVIILTNGKDYCPYQKNQRCTIYENRPTVCRTYPLSPNLDNNIYVDSSCPQINQSSNVLVENNQIIDDSYKNEIFNNYQEKYINTHFEFENLKKEDFKNILKIRNMDFYIYTGQSSSEYLKMHKESIENLKNLISKKETDFIKF</sequence>
<dbReference type="AlphaFoldDB" id="A0AAX2A427"/>
<keyword evidence="4" id="KW-1185">Reference proteome</keyword>
<evidence type="ECO:0000313" key="4">
    <source>
        <dbReference type="Proteomes" id="UP000289193"/>
    </source>
</evidence>
<protein>
    <submittedName>
        <fullName evidence="1">YkgJ family cysteine cluster protein</fullName>
    </submittedName>
    <submittedName>
        <fullName evidence="2">Zinc/iron-chelating domain-containing protein</fullName>
    </submittedName>
</protein>
<dbReference type="RefSeq" id="WP_114838427.1">
    <property type="nucleotide sequence ID" value="NZ_CP031217.1"/>
</dbReference>
<proteinExistence type="predicted"/>
<dbReference type="InterPro" id="IPR005358">
    <property type="entry name" value="Puta_zinc/iron-chelating_dom"/>
</dbReference>
<gene>
    <name evidence="1" type="ORF">ABIV_0535</name>
    <name evidence="2" type="ORF">CRV05_12595</name>
</gene>
<dbReference type="EMBL" id="PDKM01000009">
    <property type="protein sequence ID" value="RXK08882.1"/>
    <property type="molecule type" value="Genomic_DNA"/>
</dbReference>
<accession>A0AAX2A427</accession>